<dbReference type="RefSeq" id="WP_302928041.1">
    <property type="nucleotide sequence ID" value="NZ_JAJEPW010000008.1"/>
</dbReference>
<evidence type="ECO:0000313" key="3">
    <source>
        <dbReference type="Proteomes" id="UP001199319"/>
    </source>
</evidence>
<gene>
    <name evidence="2" type="ORF">LKD37_04215</name>
</gene>
<evidence type="ECO:0000313" key="2">
    <source>
        <dbReference type="EMBL" id="MCC2128734.1"/>
    </source>
</evidence>
<protein>
    <submittedName>
        <fullName evidence="2">Uncharacterized protein</fullName>
    </submittedName>
</protein>
<organism evidence="2 3">
    <name type="scientific">Brotocaccenecus cirricatena</name>
    <dbReference type="NCBI Taxonomy" id="3064195"/>
    <lineage>
        <taxon>Bacteria</taxon>
        <taxon>Bacillati</taxon>
        <taxon>Bacillota</taxon>
        <taxon>Clostridia</taxon>
        <taxon>Eubacteriales</taxon>
        <taxon>Oscillospiraceae</taxon>
        <taxon>Brotocaccenecus</taxon>
    </lineage>
</organism>
<evidence type="ECO:0000256" key="1">
    <source>
        <dbReference type="SAM" id="MobiDB-lite"/>
    </source>
</evidence>
<dbReference type="EMBL" id="JAJEPW010000008">
    <property type="protein sequence ID" value="MCC2128734.1"/>
    <property type="molecule type" value="Genomic_DNA"/>
</dbReference>
<comment type="caution">
    <text evidence="2">The sequence shown here is derived from an EMBL/GenBank/DDBJ whole genome shotgun (WGS) entry which is preliminary data.</text>
</comment>
<proteinExistence type="predicted"/>
<name>A0AAE3DEY5_9FIRM</name>
<dbReference type="Proteomes" id="UP001199319">
    <property type="component" value="Unassembled WGS sequence"/>
</dbReference>
<feature type="compositionally biased region" description="Basic and acidic residues" evidence="1">
    <location>
        <begin position="119"/>
        <end position="135"/>
    </location>
</feature>
<accession>A0AAE3DEY5</accession>
<dbReference type="AlphaFoldDB" id="A0AAE3DEY5"/>
<feature type="compositionally biased region" description="Basic and acidic residues" evidence="1">
    <location>
        <begin position="145"/>
        <end position="159"/>
    </location>
</feature>
<reference evidence="2" key="1">
    <citation type="submission" date="2021-10" db="EMBL/GenBank/DDBJ databases">
        <title>Anaerobic single-cell dispensing facilitates the cultivation of human gut bacteria.</title>
        <authorList>
            <person name="Afrizal A."/>
        </authorList>
    </citation>
    <scope>NUCLEOTIDE SEQUENCE</scope>
    <source>
        <strain evidence="2">CLA-AA-H272</strain>
    </source>
</reference>
<feature type="region of interest" description="Disordered" evidence="1">
    <location>
        <begin position="119"/>
        <end position="159"/>
    </location>
</feature>
<sequence>MAKVAGAQNFDGRNWHEQHIAKRTRAALEEQDRAFAERHAGDTLAELACYLRRCAGHWHKSPAPCEIVGGSYIAERFGSWSDALRAAHLNPVYGHPHNRSNGRYQREMKRQIELYRAERDAKRAEREKKNLERQRVNTARAAAKQADEPCEAERTEAVL</sequence>
<keyword evidence="3" id="KW-1185">Reference proteome</keyword>